<dbReference type="InterPro" id="IPR038610">
    <property type="entry name" value="FliK-like_C_sf"/>
</dbReference>
<comment type="caution">
    <text evidence="3">The sequence shown here is derived from an EMBL/GenBank/DDBJ whole genome shotgun (WGS) entry which is preliminary data.</text>
</comment>
<dbReference type="EMBL" id="QFOL01000143">
    <property type="protein sequence ID" value="PZP49767.1"/>
    <property type="molecule type" value="Genomic_DNA"/>
</dbReference>
<dbReference type="Pfam" id="PF02120">
    <property type="entry name" value="Flg_hook"/>
    <property type="match status" value="1"/>
</dbReference>
<feature type="compositionally biased region" description="Basic and acidic residues" evidence="1">
    <location>
        <begin position="412"/>
        <end position="423"/>
    </location>
</feature>
<accession>A0A2W5F7I5</accession>
<evidence type="ECO:0000313" key="4">
    <source>
        <dbReference type="Proteomes" id="UP000249769"/>
    </source>
</evidence>
<evidence type="ECO:0000256" key="1">
    <source>
        <dbReference type="SAM" id="MobiDB-lite"/>
    </source>
</evidence>
<dbReference type="InterPro" id="IPR021136">
    <property type="entry name" value="Flagellar_hook_control-like_C"/>
</dbReference>
<keyword evidence="3" id="KW-0969">Cilium</keyword>
<protein>
    <submittedName>
        <fullName evidence="3">Flagellar hook-length control protein FliK</fullName>
    </submittedName>
</protein>
<feature type="compositionally biased region" description="Basic and acidic residues" evidence="1">
    <location>
        <begin position="62"/>
        <end position="78"/>
    </location>
</feature>
<feature type="compositionally biased region" description="Low complexity" evidence="1">
    <location>
        <begin position="388"/>
        <end position="411"/>
    </location>
</feature>
<feature type="compositionally biased region" description="Polar residues" evidence="1">
    <location>
        <begin position="444"/>
        <end position="454"/>
    </location>
</feature>
<dbReference type="AlphaFoldDB" id="A0A2W5F7I5"/>
<organism evidence="3 4">
    <name type="scientific">Agrobacterium fabrum</name>
    <dbReference type="NCBI Taxonomy" id="1176649"/>
    <lineage>
        <taxon>Bacteria</taxon>
        <taxon>Pseudomonadati</taxon>
        <taxon>Pseudomonadota</taxon>
        <taxon>Alphaproteobacteria</taxon>
        <taxon>Hyphomicrobiales</taxon>
        <taxon>Rhizobiaceae</taxon>
        <taxon>Rhizobium/Agrobacterium group</taxon>
        <taxon>Agrobacterium</taxon>
        <taxon>Agrobacterium tumefaciens complex</taxon>
    </lineage>
</organism>
<keyword evidence="3" id="KW-0966">Cell projection</keyword>
<feature type="domain" description="Flagellar hook-length control protein-like C-terminal" evidence="2">
    <location>
        <begin position="308"/>
        <end position="384"/>
    </location>
</feature>
<evidence type="ECO:0000259" key="2">
    <source>
        <dbReference type="Pfam" id="PF02120"/>
    </source>
</evidence>
<proteinExistence type="predicted"/>
<name>A0A2W5F7I5_9HYPH</name>
<sequence>MIDATINAIVSAPPSDPRAGGASVKDDARGGSFGDALSTVREERPPQAAHSRHQQQDADSAEEQHAQPEGEAEKMDVPVKRPATFLNVIVNEHAGEGRAHEAMAEFQNAVKTVRTTPENGKPGKKLKDDADRDAEKMVDTVDPKLAELQLAAANAGELATAKTPLEEIAQAIAGKADTVKSDRAEPVRGKAEHLVKDMPTGIAPAGNEAGSASENEGDASAFRFSSPRSGAARALDMSTVQRDGRVEFDARESTGKAADTITVLDSRRFIGLAPSTNASALTGLIVNDPEWVSAMQPGSSLSNAAAQSSTGKVVHTLKLHMTPIELGSVTMSLRLAGDELAVHMTVESVAAYKKLQEDSKGILDGLKAQGLTVDNITISIASSDKSDQTGTQGNNQQNQQAQQQGQQAAAGRNRDESGARDGRQGNGDNLGVQNEGMDGALGSARSSADNGVYL</sequence>
<dbReference type="Proteomes" id="UP000249769">
    <property type="component" value="Unassembled WGS sequence"/>
</dbReference>
<gene>
    <name evidence="3" type="ORF">DI595_12845</name>
</gene>
<feature type="region of interest" description="Disordered" evidence="1">
    <location>
        <begin position="1"/>
        <end position="78"/>
    </location>
</feature>
<keyword evidence="3" id="KW-0282">Flagellum</keyword>
<evidence type="ECO:0000313" key="3">
    <source>
        <dbReference type="EMBL" id="PZP49767.1"/>
    </source>
</evidence>
<feature type="region of interest" description="Disordered" evidence="1">
    <location>
        <begin position="199"/>
        <end position="225"/>
    </location>
</feature>
<feature type="region of interest" description="Disordered" evidence="1">
    <location>
        <begin position="384"/>
        <end position="454"/>
    </location>
</feature>
<dbReference type="Gene3D" id="3.30.750.140">
    <property type="match status" value="1"/>
</dbReference>
<reference evidence="3 4" key="1">
    <citation type="submission" date="2017-08" db="EMBL/GenBank/DDBJ databases">
        <title>Infants hospitalized years apart are colonized by the same room-sourced microbial strains.</title>
        <authorList>
            <person name="Brooks B."/>
            <person name="Olm M.R."/>
            <person name="Firek B.A."/>
            <person name="Baker R."/>
            <person name="Thomas B.C."/>
            <person name="Morowitz M.J."/>
            <person name="Banfield J.F."/>
        </authorList>
    </citation>
    <scope>NUCLEOTIDE SEQUENCE [LARGE SCALE GENOMIC DNA]</scope>
    <source>
        <strain evidence="3">S2_009_000_R2_73</strain>
    </source>
</reference>